<evidence type="ECO:0000256" key="13">
    <source>
        <dbReference type="RuleBase" id="RU003657"/>
    </source>
</evidence>
<evidence type="ECO:0000256" key="7">
    <source>
        <dbReference type="ARBA" id="ARBA00022490"/>
    </source>
</evidence>
<sequence length="237" mass="25912">MYIFPAIDLYENQAVRLYQGDYSQMDRYSKDPVALAGHFVQLGASHLHLVDLMGARSGTCPHLPLICRIKEQTRAFCQVGGGIRSMEVIEQYLSAGLDRVILGTSAVTDPQLLKSAVARYKDRIAVGVDIRDGQVAVSGWKASSQRTTEEFCRELTDLGVRTVICTDISRDGALQGPSFFLYRRLSSLFPLQIIASGGVSSVADLQKLAELNLSGAIVGKAYYTGAIDLQHALEVIR</sequence>
<evidence type="ECO:0000256" key="11">
    <source>
        <dbReference type="ARBA" id="ARBA00030547"/>
    </source>
</evidence>
<proteinExistence type="inferred from homology"/>
<dbReference type="PANTHER" id="PTHR43090:SF2">
    <property type="entry name" value="1-(5-PHOSPHORIBOSYL)-5-[(5-PHOSPHORIBOSYLAMINO)METHYLIDENEAMINO] IMIDAZOLE-4-CARBOXAMIDE ISOMERASE"/>
    <property type="match status" value="1"/>
</dbReference>
<evidence type="ECO:0000256" key="4">
    <source>
        <dbReference type="ARBA" id="ARBA00009667"/>
    </source>
</evidence>
<gene>
    <name evidence="12 15" type="primary">hisA</name>
    <name evidence="15" type="ORF">FYJ34_08320</name>
</gene>
<keyword evidence="8 12" id="KW-0028">Amino-acid biosynthesis</keyword>
<dbReference type="SUPFAM" id="SSF51366">
    <property type="entry name" value="Ribulose-phoshate binding barrel"/>
    <property type="match status" value="1"/>
</dbReference>
<comment type="subcellular location">
    <subcellularLocation>
        <location evidence="2 12 14">Cytoplasm</location>
    </subcellularLocation>
</comment>
<evidence type="ECO:0000256" key="5">
    <source>
        <dbReference type="ARBA" id="ARBA00012550"/>
    </source>
</evidence>
<feature type="active site" description="Proton donor" evidence="12">
    <location>
        <position position="129"/>
    </location>
</feature>
<dbReference type="EC" id="5.3.1.16" evidence="5 12"/>
<dbReference type="InterPro" id="IPR013785">
    <property type="entry name" value="Aldolase_TIM"/>
</dbReference>
<dbReference type="FunFam" id="3.20.20.70:FF:000009">
    <property type="entry name" value="1-(5-phosphoribosyl)-5-[(5-phosphoribosylamino)methylideneamino] imidazole-4-carboxamide isomerase"/>
    <property type="match status" value="1"/>
</dbReference>
<evidence type="ECO:0000256" key="2">
    <source>
        <dbReference type="ARBA" id="ARBA00004496"/>
    </source>
</evidence>
<protein>
    <recommendedName>
        <fullName evidence="6 12">1-(5-phosphoribosyl)-5-[(5-phosphoribosylamino)methylideneamino] imidazole-4-carboxamide isomerase</fullName>
        <ecNumber evidence="5 12">5.3.1.16</ecNumber>
    </recommendedName>
    <alternativeName>
        <fullName evidence="11 12">Phosphoribosylformimino-5-aminoimidazole carboxamide ribotide isomerase</fullName>
    </alternativeName>
</protein>
<evidence type="ECO:0000256" key="12">
    <source>
        <dbReference type="HAMAP-Rule" id="MF_01014"/>
    </source>
</evidence>
<dbReference type="InterPro" id="IPR023016">
    <property type="entry name" value="HisA/PriA"/>
</dbReference>
<dbReference type="RefSeq" id="WP_154477789.1">
    <property type="nucleotide sequence ID" value="NZ_JAQYBV010000098.1"/>
</dbReference>
<dbReference type="AlphaFoldDB" id="A0A6N7USW8"/>
<evidence type="ECO:0000256" key="1">
    <source>
        <dbReference type="ARBA" id="ARBA00000901"/>
    </source>
</evidence>
<dbReference type="InterPro" id="IPR044524">
    <property type="entry name" value="Isoase_HisA-like"/>
</dbReference>
<dbReference type="GO" id="GO:0000162">
    <property type="term" value="P:L-tryptophan biosynthetic process"/>
    <property type="evidence" value="ECO:0007669"/>
    <property type="project" value="TreeGrafter"/>
</dbReference>
<dbReference type="InterPro" id="IPR011060">
    <property type="entry name" value="RibuloseP-bd_barrel"/>
</dbReference>
<dbReference type="EMBL" id="VULY01000018">
    <property type="protein sequence ID" value="MSR94261.1"/>
    <property type="molecule type" value="Genomic_DNA"/>
</dbReference>
<evidence type="ECO:0000256" key="14">
    <source>
        <dbReference type="RuleBase" id="RU003658"/>
    </source>
</evidence>
<comment type="catalytic activity">
    <reaction evidence="1 12 14">
        <text>1-(5-phospho-beta-D-ribosyl)-5-[(5-phospho-beta-D-ribosylamino)methylideneamino]imidazole-4-carboxamide = 5-[(5-phospho-1-deoxy-D-ribulos-1-ylimino)methylamino]-1-(5-phospho-beta-D-ribosyl)imidazole-4-carboxamide</text>
        <dbReference type="Rhea" id="RHEA:15469"/>
        <dbReference type="ChEBI" id="CHEBI:58435"/>
        <dbReference type="ChEBI" id="CHEBI:58525"/>
        <dbReference type="EC" id="5.3.1.16"/>
    </reaction>
</comment>
<dbReference type="GO" id="GO:0005737">
    <property type="term" value="C:cytoplasm"/>
    <property type="evidence" value="ECO:0007669"/>
    <property type="project" value="UniProtKB-SubCell"/>
</dbReference>
<keyword evidence="7 12" id="KW-0963">Cytoplasm</keyword>
<evidence type="ECO:0000256" key="9">
    <source>
        <dbReference type="ARBA" id="ARBA00023102"/>
    </source>
</evidence>
<keyword evidence="16" id="KW-1185">Reference proteome</keyword>
<accession>A0A6N7USW8</accession>
<reference evidence="15 16" key="1">
    <citation type="submission" date="2019-08" db="EMBL/GenBank/DDBJ databases">
        <title>In-depth cultivation of the pig gut microbiome towards novel bacterial diversity and tailored functional studies.</title>
        <authorList>
            <person name="Wylensek D."/>
            <person name="Hitch T.C.A."/>
            <person name="Clavel T."/>
        </authorList>
    </citation>
    <scope>NUCLEOTIDE SEQUENCE [LARGE SCALE GENOMIC DNA]</scope>
    <source>
        <strain evidence="15 16">68-1-5</strain>
    </source>
</reference>
<keyword evidence="9 12" id="KW-0368">Histidine biosynthesis</keyword>
<evidence type="ECO:0000256" key="6">
    <source>
        <dbReference type="ARBA" id="ARBA00018464"/>
    </source>
</evidence>
<evidence type="ECO:0000256" key="3">
    <source>
        <dbReference type="ARBA" id="ARBA00005133"/>
    </source>
</evidence>
<dbReference type="Proteomes" id="UP000434409">
    <property type="component" value="Unassembled WGS sequence"/>
</dbReference>
<comment type="similarity">
    <text evidence="4 12 13">Belongs to the HisA/HisF family.</text>
</comment>
<dbReference type="Pfam" id="PF00977">
    <property type="entry name" value="His_biosynth"/>
    <property type="match status" value="1"/>
</dbReference>
<dbReference type="Gene3D" id="3.20.20.70">
    <property type="entry name" value="Aldolase class I"/>
    <property type="match status" value="1"/>
</dbReference>
<dbReference type="PANTHER" id="PTHR43090">
    <property type="entry name" value="1-(5-PHOSPHORIBOSYL)-5-[(5-PHOSPHORIBOSYLAMINO)METHYLIDENEAMINO] IMIDAZOLE-4-CARBOXAMIDE ISOMERASE"/>
    <property type="match status" value="1"/>
</dbReference>
<dbReference type="GO" id="GO:0000105">
    <property type="term" value="P:L-histidine biosynthetic process"/>
    <property type="evidence" value="ECO:0007669"/>
    <property type="project" value="UniProtKB-UniRule"/>
</dbReference>
<dbReference type="UniPathway" id="UPA00031">
    <property type="reaction ID" value="UER00009"/>
</dbReference>
<evidence type="ECO:0000313" key="16">
    <source>
        <dbReference type="Proteomes" id="UP000434409"/>
    </source>
</evidence>
<evidence type="ECO:0000313" key="15">
    <source>
        <dbReference type="EMBL" id="MSR94261.1"/>
    </source>
</evidence>
<dbReference type="HAMAP" id="MF_01014">
    <property type="entry name" value="HisA"/>
    <property type="match status" value="1"/>
</dbReference>
<dbReference type="GO" id="GO:0003949">
    <property type="term" value="F:1-(5-phosphoribosyl)-5-[(5-phosphoribosylamino)methylideneamino]imidazole-4-carboxamide isomerase activity"/>
    <property type="evidence" value="ECO:0007669"/>
    <property type="project" value="UniProtKB-UniRule"/>
</dbReference>
<dbReference type="InterPro" id="IPR006062">
    <property type="entry name" value="His_biosynth"/>
</dbReference>
<dbReference type="CDD" id="cd04732">
    <property type="entry name" value="HisA"/>
    <property type="match status" value="1"/>
</dbReference>
<comment type="pathway">
    <text evidence="3 12 14">Amino-acid biosynthesis; L-histidine biosynthesis; L-histidine from 5-phospho-alpha-D-ribose 1-diphosphate: step 4/9.</text>
</comment>
<name>A0A6N7USW8_9FIRM</name>
<dbReference type="NCBIfam" id="TIGR00007">
    <property type="entry name" value="1-(5-phosphoribosyl)-5-[(5-phosphoribosylamino)methylideneamino]imidazole-4-carboxamide isomerase"/>
    <property type="match status" value="1"/>
</dbReference>
<evidence type="ECO:0000256" key="8">
    <source>
        <dbReference type="ARBA" id="ARBA00022605"/>
    </source>
</evidence>
<organism evidence="15 16">
    <name type="scientific">Suipraeoptans intestinalis</name>
    <dbReference type="NCBI Taxonomy" id="2606628"/>
    <lineage>
        <taxon>Bacteria</taxon>
        <taxon>Bacillati</taxon>
        <taxon>Bacillota</taxon>
        <taxon>Clostridia</taxon>
        <taxon>Lachnospirales</taxon>
        <taxon>Lachnospiraceae</taxon>
        <taxon>Suipraeoptans</taxon>
    </lineage>
</organism>
<keyword evidence="10 12" id="KW-0413">Isomerase</keyword>
<evidence type="ECO:0000256" key="10">
    <source>
        <dbReference type="ARBA" id="ARBA00023235"/>
    </source>
</evidence>
<dbReference type="InterPro" id="IPR006063">
    <property type="entry name" value="HisA_bact_arch"/>
</dbReference>
<comment type="caution">
    <text evidence="15">The sequence shown here is derived from an EMBL/GenBank/DDBJ whole genome shotgun (WGS) entry which is preliminary data.</text>
</comment>
<feature type="active site" description="Proton acceptor" evidence="12">
    <location>
        <position position="8"/>
    </location>
</feature>